<dbReference type="GO" id="GO:0006064">
    <property type="term" value="P:glucuronate catabolic process"/>
    <property type="evidence" value="ECO:0007669"/>
    <property type="project" value="InterPro"/>
</dbReference>
<proteinExistence type="predicted"/>
<protein>
    <recommendedName>
        <fullName evidence="2">Glucuronate isomerase</fullName>
    </recommendedName>
</protein>
<dbReference type="Gene3D" id="3.20.20.140">
    <property type="entry name" value="Metal-dependent hydrolases"/>
    <property type="match status" value="1"/>
</dbReference>
<dbReference type="Pfam" id="PF02614">
    <property type="entry name" value="UxaC"/>
    <property type="match status" value="1"/>
</dbReference>
<dbReference type="InterPro" id="IPR003766">
    <property type="entry name" value="Uronate_isomerase"/>
</dbReference>
<evidence type="ECO:0008006" key="2">
    <source>
        <dbReference type="Google" id="ProtNLM"/>
    </source>
</evidence>
<name>A0A3B1DBQ0_9ZZZZ</name>
<dbReference type="Gene3D" id="1.10.2020.10">
    <property type="entry name" value="uronate isomerase, domain 2, chain A"/>
    <property type="match status" value="1"/>
</dbReference>
<gene>
    <name evidence="1" type="ORF">MNBD_PLANCTO02-1923</name>
</gene>
<dbReference type="AlphaFoldDB" id="A0A3B1DBQ0"/>
<evidence type="ECO:0000313" key="1">
    <source>
        <dbReference type="EMBL" id="VAX40276.1"/>
    </source>
</evidence>
<organism evidence="1">
    <name type="scientific">hydrothermal vent metagenome</name>
    <dbReference type="NCBI Taxonomy" id="652676"/>
    <lineage>
        <taxon>unclassified sequences</taxon>
        <taxon>metagenomes</taxon>
        <taxon>ecological metagenomes</taxon>
    </lineage>
</organism>
<dbReference type="GO" id="GO:0008880">
    <property type="term" value="F:glucuronate isomerase activity"/>
    <property type="evidence" value="ECO:0007669"/>
    <property type="project" value="InterPro"/>
</dbReference>
<dbReference type="EMBL" id="UOGL01000420">
    <property type="protein sequence ID" value="VAX40276.1"/>
    <property type="molecule type" value="Genomic_DNA"/>
</dbReference>
<accession>A0A3B1DBQ0</accession>
<dbReference type="UniPathway" id="UPA00246"/>
<dbReference type="InterPro" id="IPR032466">
    <property type="entry name" value="Metal_Hydrolase"/>
</dbReference>
<reference evidence="1" key="1">
    <citation type="submission" date="2018-06" db="EMBL/GenBank/DDBJ databases">
        <authorList>
            <person name="Zhirakovskaya E."/>
        </authorList>
    </citation>
    <scope>NUCLEOTIDE SEQUENCE</scope>
</reference>
<sequence>MMTELTHIFNRTEKESPAMSSQLKQRLFDELNAIALIDPHTHINPHTPASTTLADIMGYHYYTELAHSAGLPKEQIEEPELDPKEKVHRLVTKMDALDNTVQVSWLIEMSRQFFGFEDDRLTLDNWEGLYDSALEKMSQPDWEDQVLAQSNIEQVFLTNDFDDPLEGFDLDRYIPCLRTDDLVFHFGKETTRKRFAKATGIDVADATDLQKGIGNLFEHFVKHGARACAISLPPCFTPVQVTATEVESSLQTILAGKTPTSDEARLVSCFVFWTLAEHCNEHQLPFDLMIGVNRQVYPAGVFQGQDLYDSRTSLMQYGALFNAFPQVTFPVSVLAQTSNQELVSYSWIFPNVVTNGHWWYSNIPAHIELDCRSRLQAVPKTKQIGYYSDMYKLEFALPKFAMYKRILASVLANDFVIAQNWSEERALELGKLNLRGNVETIFPPRN</sequence>
<dbReference type="SUPFAM" id="SSF51556">
    <property type="entry name" value="Metallo-dependent hydrolases"/>
    <property type="match status" value="1"/>
</dbReference>